<dbReference type="InterPro" id="IPR036322">
    <property type="entry name" value="WD40_repeat_dom_sf"/>
</dbReference>
<dbReference type="PROSITE" id="PS50082">
    <property type="entry name" value="WD_REPEATS_2"/>
    <property type="match status" value="4"/>
</dbReference>
<feature type="compositionally biased region" description="Basic and acidic residues" evidence="8">
    <location>
        <begin position="498"/>
        <end position="515"/>
    </location>
</feature>
<feature type="compositionally biased region" description="Basic residues" evidence="8">
    <location>
        <begin position="150"/>
        <end position="159"/>
    </location>
</feature>
<dbReference type="InterPro" id="IPR051733">
    <property type="entry name" value="WD_repeat_DCAF13/WDSOF1"/>
</dbReference>
<keyword evidence="3 7" id="KW-0853">WD repeat</keyword>
<feature type="repeat" description="WD" evidence="7">
    <location>
        <begin position="106"/>
        <end position="139"/>
    </location>
</feature>
<dbReference type="InterPro" id="IPR007287">
    <property type="entry name" value="Sof1"/>
</dbReference>
<dbReference type="Proteomes" id="UP001165065">
    <property type="component" value="Unassembled WGS sequence"/>
</dbReference>
<feature type="repeat" description="WD" evidence="7">
    <location>
        <begin position="348"/>
        <end position="380"/>
    </location>
</feature>
<evidence type="ECO:0000256" key="6">
    <source>
        <dbReference type="ARBA" id="ARBA00023274"/>
    </source>
</evidence>
<dbReference type="PROSITE" id="PS50294">
    <property type="entry name" value="WD_REPEATS_REGION"/>
    <property type="match status" value="2"/>
</dbReference>
<dbReference type="AlphaFoldDB" id="A0A9W7L772"/>
<evidence type="ECO:0000256" key="8">
    <source>
        <dbReference type="SAM" id="MobiDB-lite"/>
    </source>
</evidence>
<comment type="similarity">
    <text evidence="2">Belongs to the WD repeat DCAF13/WDSOF1 family.</text>
</comment>
<evidence type="ECO:0000313" key="10">
    <source>
        <dbReference type="EMBL" id="GMI34895.1"/>
    </source>
</evidence>
<feature type="region of interest" description="Disordered" evidence="8">
    <location>
        <begin position="144"/>
        <end position="211"/>
    </location>
</feature>
<evidence type="ECO:0000256" key="2">
    <source>
        <dbReference type="ARBA" id="ARBA00005649"/>
    </source>
</evidence>
<dbReference type="Pfam" id="PF04158">
    <property type="entry name" value="Sof1"/>
    <property type="match status" value="1"/>
</dbReference>
<feature type="compositionally biased region" description="Polar residues" evidence="8">
    <location>
        <begin position="192"/>
        <end position="211"/>
    </location>
</feature>
<evidence type="ECO:0000256" key="7">
    <source>
        <dbReference type="PROSITE-ProRule" id="PRU00221"/>
    </source>
</evidence>
<feature type="compositionally biased region" description="Basic and acidic residues" evidence="8">
    <location>
        <begin position="481"/>
        <end position="491"/>
    </location>
</feature>
<keyword evidence="5" id="KW-0539">Nucleus</keyword>
<evidence type="ECO:0000256" key="5">
    <source>
        <dbReference type="ARBA" id="ARBA00023242"/>
    </source>
</evidence>
<keyword evidence="6" id="KW-0687">Ribonucleoprotein</keyword>
<dbReference type="EMBL" id="BRYA01000888">
    <property type="protein sequence ID" value="GMI34895.1"/>
    <property type="molecule type" value="Genomic_DNA"/>
</dbReference>
<dbReference type="InterPro" id="IPR015943">
    <property type="entry name" value="WD40/YVTN_repeat-like_dom_sf"/>
</dbReference>
<evidence type="ECO:0000256" key="4">
    <source>
        <dbReference type="ARBA" id="ARBA00022737"/>
    </source>
</evidence>
<evidence type="ECO:0000256" key="3">
    <source>
        <dbReference type="ARBA" id="ARBA00022574"/>
    </source>
</evidence>
<comment type="subcellular location">
    <subcellularLocation>
        <location evidence="1">Nucleus</location>
        <location evidence="1">Nucleolus</location>
    </subcellularLocation>
</comment>
<proteinExistence type="inferred from homology"/>
<dbReference type="Pfam" id="PF00400">
    <property type="entry name" value="WD40"/>
    <property type="match status" value="4"/>
</dbReference>
<feature type="domain" description="Sof1-like protein" evidence="9">
    <location>
        <begin position="424"/>
        <end position="510"/>
    </location>
</feature>
<feature type="compositionally biased region" description="Acidic residues" evidence="8">
    <location>
        <begin position="163"/>
        <end position="183"/>
    </location>
</feature>
<protein>
    <recommendedName>
        <fullName evidence="9">Sof1-like protein domain-containing protein</fullName>
    </recommendedName>
</protein>
<keyword evidence="4" id="KW-0677">Repeat</keyword>
<organism evidence="10 11">
    <name type="scientific">Triparma columacea</name>
    <dbReference type="NCBI Taxonomy" id="722753"/>
    <lineage>
        <taxon>Eukaryota</taxon>
        <taxon>Sar</taxon>
        <taxon>Stramenopiles</taxon>
        <taxon>Ochrophyta</taxon>
        <taxon>Bolidophyceae</taxon>
        <taxon>Parmales</taxon>
        <taxon>Triparmaceae</taxon>
        <taxon>Triparma</taxon>
    </lineage>
</organism>
<sequence length="515" mass="57932">MKIKALSRDVEKHTRETSGDIKKINRNLDPKYKPMERAREYTRAVQAAKLQKVFAKPFVAALEGHMDAVACSAASRGHLCPFVSGGVDGEVRVWDLASRKAVWSCKTAHSGWVKGVCVGSDGGSFFTAGQDKTVKQWKLGVGEIGGRKEKGGKKGKKGKKMYEDDEEGGSSSDEEEEEEEEEEGRYGIRGGPTTSSSADAPSLGYGNNSNMAPTPTPCNSWLFDNAFKSMDHHWKEEFFATASDESVEVWSEHRSNPIQSYKLWGNDSCNVVRYNPAERGLLAHCSSDRGIGLHDTRGGTGLKKTVLRMRSNCLEWNPMEPMNFVVGNEDHNCYSFDMRKLDQPTMIHKGHVGAVLSIGWSSTGREFVSGSYDRTVRIFQSRAGTSRDCYYTKRMQRVFCVNYTADARFVVSGSDDTNLRIWKAKSNDKIGQTKIREEKSMNYKNKLLKKFSHMPEIRNIVKQNNLPKFIKKQTSMKLVQKEGAKRKEGNVIKHSKKGSVEWSKEREKTVVRKMD</sequence>
<accession>A0A9W7L772</accession>
<dbReference type="PANTHER" id="PTHR22851:SF0">
    <property type="entry name" value="DDB1- AND CUL4-ASSOCIATED FACTOR 13"/>
    <property type="match status" value="1"/>
</dbReference>
<comment type="caution">
    <text evidence="10">The sequence shown here is derived from an EMBL/GenBank/DDBJ whole genome shotgun (WGS) entry which is preliminary data.</text>
</comment>
<gene>
    <name evidence="10" type="ORF">TrCOL_g10963</name>
</gene>
<dbReference type="PANTHER" id="PTHR22851">
    <property type="entry name" value="U3 SMALL NUCLEOLAR RNA U3 SNORNA ASSOCIATED PROTEIN"/>
    <property type="match status" value="1"/>
</dbReference>
<keyword evidence="11" id="KW-1185">Reference proteome</keyword>
<name>A0A9W7L772_9STRA</name>
<feature type="repeat" description="WD" evidence="7">
    <location>
        <begin position="391"/>
        <end position="432"/>
    </location>
</feature>
<dbReference type="Gene3D" id="2.130.10.10">
    <property type="entry name" value="YVTN repeat-like/Quinoprotein amine dehydrogenase"/>
    <property type="match status" value="2"/>
</dbReference>
<feature type="repeat" description="WD" evidence="7">
    <location>
        <begin position="62"/>
        <end position="104"/>
    </location>
</feature>
<dbReference type="SMART" id="SM00320">
    <property type="entry name" value="WD40"/>
    <property type="match status" value="7"/>
</dbReference>
<feature type="region of interest" description="Disordered" evidence="8">
    <location>
        <begin position="1"/>
        <end position="26"/>
    </location>
</feature>
<reference evidence="11" key="1">
    <citation type="journal article" date="2023" name="Commun. Biol.">
        <title>Genome analysis of Parmales, the sister group of diatoms, reveals the evolutionary specialization of diatoms from phago-mixotrophs to photoautotrophs.</title>
        <authorList>
            <person name="Ban H."/>
            <person name="Sato S."/>
            <person name="Yoshikawa S."/>
            <person name="Yamada K."/>
            <person name="Nakamura Y."/>
            <person name="Ichinomiya M."/>
            <person name="Sato N."/>
            <person name="Blanc-Mathieu R."/>
            <person name="Endo H."/>
            <person name="Kuwata A."/>
            <person name="Ogata H."/>
        </authorList>
    </citation>
    <scope>NUCLEOTIDE SEQUENCE [LARGE SCALE GENOMIC DNA]</scope>
</reference>
<dbReference type="GO" id="GO:0032040">
    <property type="term" value="C:small-subunit processome"/>
    <property type="evidence" value="ECO:0007669"/>
    <property type="project" value="TreeGrafter"/>
</dbReference>
<feature type="region of interest" description="Disordered" evidence="8">
    <location>
        <begin position="481"/>
        <end position="515"/>
    </location>
</feature>
<dbReference type="PRINTS" id="PR00320">
    <property type="entry name" value="GPROTEINBRPT"/>
</dbReference>
<evidence type="ECO:0000313" key="11">
    <source>
        <dbReference type="Proteomes" id="UP001165065"/>
    </source>
</evidence>
<dbReference type="SUPFAM" id="SSF50978">
    <property type="entry name" value="WD40 repeat-like"/>
    <property type="match status" value="1"/>
</dbReference>
<dbReference type="GO" id="GO:0000462">
    <property type="term" value="P:maturation of SSU-rRNA from tricistronic rRNA transcript (SSU-rRNA, 5.8S rRNA, LSU-rRNA)"/>
    <property type="evidence" value="ECO:0007669"/>
    <property type="project" value="TreeGrafter"/>
</dbReference>
<dbReference type="InterPro" id="IPR020472">
    <property type="entry name" value="WD40_PAC1"/>
</dbReference>
<evidence type="ECO:0000259" key="9">
    <source>
        <dbReference type="Pfam" id="PF04158"/>
    </source>
</evidence>
<evidence type="ECO:0000256" key="1">
    <source>
        <dbReference type="ARBA" id="ARBA00004604"/>
    </source>
</evidence>
<dbReference type="OrthoDB" id="10249065at2759"/>
<dbReference type="InterPro" id="IPR001680">
    <property type="entry name" value="WD40_rpt"/>
</dbReference>